<evidence type="ECO:0000313" key="3">
    <source>
        <dbReference type="Proteomes" id="UP000198614"/>
    </source>
</evidence>
<evidence type="ECO:0000313" key="1">
    <source>
        <dbReference type="EMBL" id="SDE49644.1"/>
    </source>
</evidence>
<evidence type="ECO:0000313" key="2">
    <source>
        <dbReference type="EMBL" id="WUR40938.1"/>
    </source>
</evidence>
<proteinExistence type="predicted"/>
<reference evidence="2" key="2">
    <citation type="submission" date="2022-10" db="EMBL/GenBank/DDBJ databases">
        <title>The complete genomes of actinobacterial strains from the NBC collection.</title>
        <authorList>
            <person name="Joergensen T.S."/>
            <person name="Alvarez Arevalo M."/>
            <person name="Sterndorff E.B."/>
            <person name="Faurdal D."/>
            <person name="Vuksanovic O."/>
            <person name="Mourched A.-S."/>
            <person name="Charusanti P."/>
            <person name="Shaw S."/>
            <person name="Blin K."/>
            <person name="Weber T."/>
        </authorList>
    </citation>
    <scope>NUCLEOTIDE SEQUENCE</scope>
    <source>
        <strain evidence="2">NBC_00489</strain>
    </source>
</reference>
<dbReference type="EMBL" id="CP108330">
    <property type="protein sequence ID" value="WUR40938.1"/>
    <property type="molecule type" value="Genomic_DNA"/>
</dbReference>
<dbReference type="EMBL" id="FNAX01000002">
    <property type="protein sequence ID" value="SDE49644.1"/>
    <property type="molecule type" value="Genomic_DNA"/>
</dbReference>
<gene>
    <name evidence="2" type="ORF">OHN36_29160</name>
    <name evidence="1" type="ORF">SAMN05216260_102143</name>
</gene>
<keyword evidence="4" id="KW-1185">Reference proteome</keyword>
<dbReference type="Proteomes" id="UP000198614">
    <property type="component" value="Unassembled WGS sequence"/>
</dbReference>
<evidence type="ECO:0000313" key="4">
    <source>
        <dbReference type="Proteomes" id="UP001432161"/>
    </source>
</evidence>
<dbReference type="AlphaFoldDB" id="A0A1G7DDE3"/>
<dbReference type="Proteomes" id="UP001432161">
    <property type="component" value="Chromosome"/>
</dbReference>
<reference evidence="1 3" key="1">
    <citation type="submission" date="2016-10" db="EMBL/GenBank/DDBJ databases">
        <authorList>
            <person name="de Groot N.N."/>
        </authorList>
    </citation>
    <scope>NUCLEOTIDE SEQUENCE [LARGE SCALE GENOMIC DNA]</scope>
    <source>
        <strain evidence="1 3">CGMCC 4.1859</strain>
    </source>
</reference>
<sequence length="253" mass="28028">MTPPWNNRPADADAVWTERLREADPGVREARRPFDAGEGLRRLAAGAGLVPLAPAPRPALARARRRLDVISRWIVTEAGAAGHVGELAALIGDDGTGEPAPDDFTEWLPVDVHGVHVFACVLHLAGHPESAVFWWQLAAGAEHTGAAYCLHLHHLSQGETREAAFWKRQMSALRDRDAQDWFDGPPNDYTRDLVNAVESFTAYCTRHRSPGPLPVRHLQERYEAMADRHGEDGLVCRPDSRLPDRIQHLTAPH</sequence>
<organism evidence="1 3">
    <name type="scientific">Streptomyces griseoaurantiacus</name>
    <dbReference type="NCBI Taxonomy" id="68213"/>
    <lineage>
        <taxon>Bacteria</taxon>
        <taxon>Bacillati</taxon>
        <taxon>Actinomycetota</taxon>
        <taxon>Actinomycetes</taxon>
        <taxon>Kitasatosporales</taxon>
        <taxon>Streptomycetaceae</taxon>
        <taxon>Streptomyces</taxon>
        <taxon>Streptomyces aurantiacus group</taxon>
    </lineage>
</organism>
<protein>
    <submittedName>
        <fullName evidence="1">Uncharacterized protein</fullName>
    </submittedName>
</protein>
<dbReference type="OrthoDB" id="4321441at2"/>
<accession>A0A1G7DDE3</accession>
<name>A0A1G7DDE3_9ACTN</name>